<protein>
    <submittedName>
        <fullName evidence="6">Alpha-soluble NSF attachment protein</fullName>
    </submittedName>
</protein>
<accession>A0AAF3FQB3</accession>
<name>A0AAF3FQB3_9BILA</name>
<keyword evidence="3 4" id="KW-0653">Protein transport</keyword>
<evidence type="ECO:0000256" key="4">
    <source>
        <dbReference type="RuleBase" id="RU367013"/>
    </source>
</evidence>
<dbReference type="WBParaSite" id="MBELARI_LOCUS9389">
    <property type="protein sequence ID" value="MBELARI_LOCUS9389"/>
    <property type="gene ID" value="MBELARI_LOCUS9389"/>
</dbReference>
<evidence type="ECO:0000313" key="5">
    <source>
        <dbReference type="Proteomes" id="UP000887575"/>
    </source>
</evidence>
<evidence type="ECO:0000313" key="6">
    <source>
        <dbReference type="WBParaSite" id="MBELARI_LOCUS9389"/>
    </source>
</evidence>
<dbReference type="GO" id="GO:0035494">
    <property type="term" value="P:SNARE complex disassembly"/>
    <property type="evidence" value="ECO:0007669"/>
    <property type="project" value="TreeGrafter"/>
</dbReference>
<proteinExistence type="inferred from homology"/>
<dbReference type="PRINTS" id="PR00448">
    <property type="entry name" value="NSFATTACHMNT"/>
</dbReference>
<dbReference type="PANTHER" id="PTHR13768:SF8">
    <property type="entry name" value="ALPHA-SOLUBLE NSF ATTACHMENT PROTEIN"/>
    <property type="match status" value="1"/>
</dbReference>
<dbReference type="Pfam" id="PF14938">
    <property type="entry name" value="SNAP"/>
    <property type="match status" value="1"/>
</dbReference>
<reference evidence="6" key="1">
    <citation type="submission" date="2024-02" db="UniProtKB">
        <authorList>
            <consortium name="WormBaseParasite"/>
        </authorList>
    </citation>
    <scope>IDENTIFICATION</scope>
</reference>
<dbReference type="GO" id="GO:0019905">
    <property type="term" value="F:syntaxin binding"/>
    <property type="evidence" value="ECO:0007669"/>
    <property type="project" value="TreeGrafter"/>
</dbReference>
<dbReference type="GO" id="GO:0031201">
    <property type="term" value="C:SNARE complex"/>
    <property type="evidence" value="ECO:0007669"/>
    <property type="project" value="TreeGrafter"/>
</dbReference>
<sequence length="296" mass="33160">MGDSEAKARQKMAEAEKKGKGGGGFFGKIFSGGGGEDQADLYVQAGNLFKMAKLWKEAGEAFLKAAEVHGSRGDAKHDCATQYAEAANCYRKVNPQLAVECLTKTSDIYTDMGRFTMAAKNHTTIAELYETECPDTEKCIAHYQKAADYYNGEESKSSANKCLEKVAHYAAELEQWRKAINIYEQIAFWEADHSTLKYNAKTHFFKALLCYLNLDQLDTTHALKRYEDASPSFAETREAKLVKEILATLEGQNEDAFTEAVTKYNKISPLDPWMTSLLVKVKRQISHGVEDEDDLR</sequence>
<evidence type="ECO:0000256" key="3">
    <source>
        <dbReference type="ARBA" id="ARBA00022927"/>
    </source>
</evidence>
<dbReference type="GO" id="GO:0005774">
    <property type="term" value="C:vacuolar membrane"/>
    <property type="evidence" value="ECO:0007669"/>
    <property type="project" value="TreeGrafter"/>
</dbReference>
<organism evidence="5 6">
    <name type="scientific">Mesorhabditis belari</name>
    <dbReference type="NCBI Taxonomy" id="2138241"/>
    <lineage>
        <taxon>Eukaryota</taxon>
        <taxon>Metazoa</taxon>
        <taxon>Ecdysozoa</taxon>
        <taxon>Nematoda</taxon>
        <taxon>Chromadorea</taxon>
        <taxon>Rhabditida</taxon>
        <taxon>Rhabditina</taxon>
        <taxon>Rhabditomorpha</taxon>
        <taxon>Rhabditoidea</taxon>
        <taxon>Rhabditidae</taxon>
        <taxon>Mesorhabditinae</taxon>
        <taxon>Mesorhabditis</taxon>
    </lineage>
</organism>
<dbReference type="InterPro" id="IPR000744">
    <property type="entry name" value="NSF_attach"/>
</dbReference>
<dbReference type="GO" id="GO:0005483">
    <property type="term" value="F:soluble NSF attachment protein activity"/>
    <property type="evidence" value="ECO:0007669"/>
    <property type="project" value="TreeGrafter"/>
</dbReference>
<keyword evidence="4" id="KW-0472">Membrane</keyword>
<dbReference type="Proteomes" id="UP000887575">
    <property type="component" value="Unassembled WGS sequence"/>
</dbReference>
<dbReference type="FunFam" id="1.25.40.10:FF:001828">
    <property type="entry name" value="SNAP (Soluble NSF Attachment Protein) homolog"/>
    <property type="match status" value="1"/>
</dbReference>
<dbReference type="CDD" id="cd15832">
    <property type="entry name" value="SNAP"/>
    <property type="match status" value="1"/>
</dbReference>
<dbReference type="Gene3D" id="1.25.40.10">
    <property type="entry name" value="Tetratricopeptide repeat domain"/>
    <property type="match status" value="1"/>
</dbReference>
<comment type="function">
    <text evidence="4">Required for vesicular transport between the endoplasmic reticulum and the Golgi apparatus.</text>
</comment>
<evidence type="ECO:0000256" key="2">
    <source>
        <dbReference type="ARBA" id="ARBA00022448"/>
    </source>
</evidence>
<dbReference type="SUPFAM" id="SSF48452">
    <property type="entry name" value="TPR-like"/>
    <property type="match status" value="1"/>
</dbReference>
<dbReference type="PANTHER" id="PTHR13768">
    <property type="entry name" value="SOLUBLE NSF ATTACHMENT PROTEIN SNAP"/>
    <property type="match status" value="1"/>
</dbReference>
<keyword evidence="2 4" id="KW-0813">Transport</keyword>
<keyword evidence="5" id="KW-1185">Reference proteome</keyword>
<dbReference type="AlphaFoldDB" id="A0AAF3FQB3"/>
<dbReference type="InterPro" id="IPR011990">
    <property type="entry name" value="TPR-like_helical_dom_sf"/>
</dbReference>
<dbReference type="GO" id="GO:0006886">
    <property type="term" value="P:intracellular protein transport"/>
    <property type="evidence" value="ECO:0007669"/>
    <property type="project" value="UniProtKB-UniRule"/>
</dbReference>
<comment type="subcellular location">
    <subcellularLocation>
        <location evidence="4">Membrane</location>
        <topology evidence="4">Peripheral membrane protein</topology>
    </subcellularLocation>
</comment>
<comment type="similarity">
    <text evidence="1 4">Belongs to the SNAP family.</text>
</comment>
<keyword evidence="4" id="KW-0931">ER-Golgi transport</keyword>
<evidence type="ECO:0000256" key="1">
    <source>
        <dbReference type="ARBA" id="ARBA00010050"/>
    </source>
</evidence>